<dbReference type="EMBL" id="DVMX01000092">
    <property type="protein sequence ID" value="HIU41809.1"/>
    <property type="molecule type" value="Genomic_DNA"/>
</dbReference>
<organism evidence="3 4">
    <name type="scientific">Candidatus Egerieicola faecale</name>
    <dbReference type="NCBI Taxonomy" id="2840774"/>
    <lineage>
        <taxon>Bacteria</taxon>
        <taxon>Bacillati</taxon>
        <taxon>Bacillota</taxon>
        <taxon>Clostridia</taxon>
        <taxon>Eubacteriales</taxon>
        <taxon>Oscillospiraceae</taxon>
        <taxon>Oscillospiraceae incertae sedis</taxon>
        <taxon>Candidatus Egerieicola</taxon>
    </lineage>
</organism>
<evidence type="ECO:0000256" key="2">
    <source>
        <dbReference type="ARBA" id="ARBA00023134"/>
    </source>
</evidence>
<keyword evidence="2" id="KW-0342">GTP-binding</keyword>
<comment type="caution">
    <text evidence="3">The sequence shown here is derived from an EMBL/GenBank/DDBJ whole genome shotgun (WGS) entry which is preliminary data.</text>
</comment>
<proteinExistence type="predicted"/>
<reference evidence="3" key="2">
    <citation type="journal article" date="2021" name="PeerJ">
        <title>Extensive microbial diversity within the chicken gut microbiome revealed by metagenomics and culture.</title>
        <authorList>
            <person name="Gilroy R."/>
            <person name="Ravi A."/>
            <person name="Getino M."/>
            <person name="Pursley I."/>
            <person name="Horton D.L."/>
            <person name="Alikhan N.F."/>
            <person name="Baker D."/>
            <person name="Gharbi K."/>
            <person name="Hall N."/>
            <person name="Watson M."/>
            <person name="Adriaenssens E.M."/>
            <person name="Foster-Nyarko E."/>
            <person name="Jarju S."/>
            <person name="Secka A."/>
            <person name="Antonio M."/>
            <person name="Oren A."/>
            <person name="Chaudhuri R.R."/>
            <person name="La Ragione R."/>
            <person name="Hildebrand F."/>
            <person name="Pallen M.J."/>
        </authorList>
    </citation>
    <scope>NUCLEOTIDE SEQUENCE</scope>
    <source>
        <strain evidence="3">4509</strain>
    </source>
</reference>
<name>A0A9D1ITL9_9FIRM</name>
<dbReference type="InterPro" id="IPR009001">
    <property type="entry name" value="Transl_elong_EF1A/Init_IF2_C"/>
</dbReference>
<evidence type="ECO:0000313" key="3">
    <source>
        <dbReference type="EMBL" id="HIU41809.1"/>
    </source>
</evidence>
<keyword evidence="1" id="KW-0547">Nucleotide-binding</keyword>
<dbReference type="GO" id="GO:0005525">
    <property type="term" value="F:GTP binding"/>
    <property type="evidence" value="ECO:0007669"/>
    <property type="project" value="UniProtKB-KW"/>
</dbReference>
<dbReference type="Gene3D" id="2.40.30.10">
    <property type="entry name" value="Translation factors"/>
    <property type="match status" value="1"/>
</dbReference>
<dbReference type="Proteomes" id="UP000824082">
    <property type="component" value="Unassembled WGS sequence"/>
</dbReference>
<dbReference type="AlphaFoldDB" id="A0A9D1ITL9"/>
<evidence type="ECO:0000313" key="4">
    <source>
        <dbReference type="Proteomes" id="UP000824082"/>
    </source>
</evidence>
<evidence type="ECO:0000256" key="1">
    <source>
        <dbReference type="ARBA" id="ARBA00022741"/>
    </source>
</evidence>
<protein>
    <recommendedName>
        <fullName evidence="5">Elongation factor Tu</fullName>
    </recommendedName>
</protein>
<sequence length="103" mass="11543">MMQSPDVEVLFKFNGTRNYPAKDGYRPAHLVCDNCLTTGIHHYYETDSVSPNGTAKGTITFLSPRAYPHCLWVGKKINIQEGARIVGYATIIKIFNPILQAEQ</sequence>
<dbReference type="SUPFAM" id="SSF50465">
    <property type="entry name" value="EF-Tu/eEF-1alpha/eIF2-gamma C-terminal domain"/>
    <property type="match status" value="1"/>
</dbReference>
<accession>A0A9D1ITL9</accession>
<evidence type="ECO:0008006" key="5">
    <source>
        <dbReference type="Google" id="ProtNLM"/>
    </source>
</evidence>
<reference evidence="3" key="1">
    <citation type="submission" date="2020-10" db="EMBL/GenBank/DDBJ databases">
        <authorList>
            <person name="Gilroy R."/>
        </authorList>
    </citation>
    <scope>NUCLEOTIDE SEQUENCE</scope>
    <source>
        <strain evidence="3">4509</strain>
    </source>
</reference>
<gene>
    <name evidence="3" type="ORF">IAD19_04570</name>
</gene>